<evidence type="ECO:0000313" key="2">
    <source>
        <dbReference type="EMBL" id="KAJ7626063.1"/>
    </source>
</evidence>
<name>A0AAD7BNE1_9AGAR</name>
<keyword evidence="1" id="KW-0472">Membrane</keyword>
<keyword evidence="1" id="KW-1133">Transmembrane helix</keyword>
<dbReference type="AlphaFoldDB" id="A0AAD7BNE1"/>
<evidence type="ECO:0000313" key="3">
    <source>
        <dbReference type="Proteomes" id="UP001221142"/>
    </source>
</evidence>
<feature type="transmembrane region" description="Helical" evidence="1">
    <location>
        <begin position="128"/>
        <end position="147"/>
    </location>
</feature>
<feature type="transmembrane region" description="Helical" evidence="1">
    <location>
        <begin position="85"/>
        <end position="107"/>
    </location>
</feature>
<feature type="transmembrane region" description="Helical" evidence="1">
    <location>
        <begin position="38"/>
        <end position="59"/>
    </location>
</feature>
<evidence type="ECO:0000256" key="1">
    <source>
        <dbReference type="SAM" id="Phobius"/>
    </source>
</evidence>
<feature type="transmembrane region" description="Helical" evidence="1">
    <location>
        <begin position="153"/>
        <end position="173"/>
    </location>
</feature>
<keyword evidence="3" id="KW-1185">Reference proteome</keyword>
<feature type="transmembrane region" description="Helical" evidence="1">
    <location>
        <begin position="6"/>
        <end position="26"/>
    </location>
</feature>
<gene>
    <name evidence="2" type="ORF">FB45DRAFT_74824</name>
</gene>
<protein>
    <submittedName>
        <fullName evidence="2">Uncharacterized protein</fullName>
    </submittedName>
</protein>
<dbReference type="Proteomes" id="UP001221142">
    <property type="component" value="Unassembled WGS sequence"/>
</dbReference>
<dbReference type="EMBL" id="JARKIF010000012">
    <property type="protein sequence ID" value="KAJ7626063.1"/>
    <property type="molecule type" value="Genomic_DNA"/>
</dbReference>
<reference evidence="2" key="1">
    <citation type="submission" date="2023-03" db="EMBL/GenBank/DDBJ databases">
        <title>Massive genome expansion in bonnet fungi (Mycena s.s.) driven by repeated elements and novel gene families across ecological guilds.</title>
        <authorList>
            <consortium name="Lawrence Berkeley National Laboratory"/>
            <person name="Harder C.B."/>
            <person name="Miyauchi S."/>
            <person name="Viragh M."/>
            <person name="Kuo A."/>
            <person name="Thoen E."/>
            <person name="Andreopoulos B."/>
            <person name="Lu D."/>
            <person name="Skrede I."/>
            <person name="Drula E."/>
            <person name="Henrissat B."/>
            <person name="Morin E."/>
            <person name="Kohler A."/>
            <person name="Barry K."/>
            <person name="LaButti K."/>
            <person name="Morin E."/>
            <person name="Salamov A."/>
            <person name="Lipzen A."/>
            <person name="Mereny Z."/>
            <person name="Hegedus B."/>
            <person name="Baldrian P."/>
            <person name="Stursova M."/>
            <person name="Weitz H."/>
            <person name="Taylor A."/>
            <person name="Grigoriev I.V."/>
            <person name="Nagy L.G."/>
            <person name="Martin F."/>
            <person name="Kauserud H."/>
        </authorList>
    </citation>
    <scope>NUCLEOTIDE SEQUENCE</scope>
    <source>
        <strain evidence="2">9284</strain>
    </source>
</reference>
<comment type="caution">
    <text evidence="2">The sequence shown here is derived from an EMBL/GenBank/DDBJ whole genome shotgun (WGS) entry which is preliminary data.</text>
</comment>
<accession>A0AAD7BNE1</accession>
<sequence>MQWVWELLLGVLDILIEVTLAMRVVAMYGLGKLVVRSVFLTMFCVLTGLALWAIIGYGLHMNLPSNPGFPGCNAAYTRAQSIRPVTWWEVILFSDTVMFLLTVRRAYQRRSLPLYSGSLLERMANDGSMYFGIISLANLANALTFYLADDLLVGVATWVTTNLSLSLLCRLMLNLDVAAAQGIQTDTLNTYAVDLESIRFELPRVDSEDEN</sequence>
<keyword evidence="1" id="KW-0812">Transmembrane</keyword>
<proteinExistence type="predicted"/>
<organism evidence="2 3">
    <name type="scientific">Roridomyces roridus</name>
    <dbReference type="NCBI Taxonomy" id="1738132"/>
    <lineage>
        <taxon>Eukaryota</taxon>
        <taxon>Fungi</taxon>
        <taxon>Dikarya</taxon>
        <taxon>Basidiomycota</taxon>
        <taxon>Agaricomycotina</taxon>
        <taxon>Agaricomycetes</taxon>
        <taxon>Agaricomycetidae</taxon>
        <taxon>Agaricales</taxon>
        <taxon>Marasmiineae</taxon>
        <taxon>Mycenaceae</taxon>
        <taxon>Roridomyces</taxon>
    </lineage>
</organism>